<evidence type="ECO:0000313" key="3">
    <source>
        <dbReference type="WBParaSite" id="PSAMB.scaffold2192size24707.g16846.t1"/>
    </source>
</evidence>
<keyword evidence="2" id="KW-1185">Reference proteome</keyword>
<name>A0A914VNE8_9BILA</name>
<organism evidence="2 3">
    <name type="scientific">Plectus sambesii</name>
    <dbReference type="NCBI Taxonomy" id="2011161"/>
    <lineage>
        <taxon>Eukaryota</taxon>
        <taxon>Metazoa</taxon>
        <taxon>Ecdysozoa</taxon>
        <taxon>Nematoda</taxon>
        <taxon>Chromadorea</taxon>
        <taxon>Plectida</taxon>
        <taxon>Plectina</taxon>
        <taxon>Plectoidea</taxon>
        <taxon>Plectidae</taxon>
        <taxon>Plectus</taxon>
    </lineage>
</organism>
<evidence type="ECO:0000256" key="1">
    <source>
        <dbReference type="SAM" id="MobiDB-lite"/>
    </source>
</evidence>
<feature type="compositionally biased region" description="Low complexity" evidence="1">
    <location>
        <begin position="1"/>
        <end position="15"/>
    </location>
</feature>
<dbReference type="WBParaSite" id="PSAMB.scaffold2192size24707.g16846.t1">
    <property type="protein sequence ID" value="PSAMB.scaffold2192size24707.g16846.t1"/>
    <property type="gene ID" value="PSAMB.scaffold2192size24707.g16846"/>
</dbReference>
<feature type="region of interest" description="Disordered" evidence="1">
    <location>
        <begin position="1"/>
        <end position="115"/>
    </location>
</feature>
<reference evidence="3" key="1">
    <citation type="submission" date="2022-11" db="UniProtKB">
        <authorList>
            <consortium name="WormBaseParasite"/>
        </authorList>
    </citation>
    <scope>IDENTIFICATION</scope>
</reference>
<dbReference type="AlphaFoldDB" id="A0A914VNE8"/>
<protein>
    <submittedName>
        <fullName evidence="3">Uncharacterized protein</fullName>
    </submittedName>
</protein>
<accession>A0A914VNE8</accession>
<proteinExistence type="predicted"/>
<dbReference type="Proteomes" id="UP000887566">
    <property type="component" value="Unplaced"/>
</dbReference>
<evidence type="ECO:0000313" key="2">
    <source>
        <dbReference type="Proteomes" id="UP000887566"/>
    </source>
</evidence>
<feature type="compositionally biased region" description="Basic and acidic residues" evidence="1">
    <location>
        <begin position="16"/>
        <end position="97"/>
    </location>
</feature>
<sequence>MPIEVTQTTMPVTTHTKVEDHRSLGDKAKDALHDIKDAVTGEGHITHKDVAKAEKKEMKMRDKEEKYEEKREKEAGKAAHLEQKRQEQQARRCREHGACPTGCSNVEVTRVTEIH</sequence>